<dbReference type="Proteomes" id="UP000439550">
    <property type="component" value="Unassembled WGS sequence"/>
</dbReference>
<feature type="region of interest" description="Disordered" evidence="1">
    <location>
        <begin position="235"/>
        <end position="254"/>
    </location>
</feature>
<gene>
    <name evidence="2" type="ORF">GHI93_11200</name>
</gene>
<dbReference type="AlphaFoldDB" id="A0A7X1ZCC2"/>
<dbReference type="RefSeq" id="WP_153497116.1">
    <property type="nucleotide sequence ID" value="NZ_WITJ01000021.1"/>
</dbReference>
<evidence type="ECO:0000313" key="2">
    <source>
        <dbReference type="EMBL" id="MQW40485.1"/>
    </source>
</evidence>
<organism evidence="2 3">
    <name type="scientific">Lactococcus hircilactis</name>
    <dbReference type="NCBI Taxonomy" id="1494462"/>
    <lineage>
        <taxon>Bacteria</taxon>
        <taxon>Bacillati</taxon>
        <taxon>Bacillota</taxon>
        <taxon>Bacilli</taxon>
        <taxon>Lactobacillales</taxon>
        <taxon>Streptococcaceae</taxon>
        <taxon>Lactococcus</taxon>
    </lineage>
</organism>
<evidence type="ECO:0000313" key="3">
    <source>
        <dbReference type="Proteomes" id="UP000439550"/>
    </source>
</evidence>
<protein>
    <submittedName>
        <fullName evidence="2">Uncharacterized protein</fullName>
    </submittedName>
</protein>
<dbReference type="EMBL" id="WITJ01000021">
    <property type="protein sequence ID" value="MQW40485.1"/>
    <property type="molecule type" value="Genomic_DNA"/>
</dbReference>
<evidence type="ECO:0000256" key="1">
    <source>
        <dbReference type="SAM" id="MobiDB-lite"/>
    </source>
</evidence>
<reference evidence="2 3" key="1">
    <citation type="submission" date="2019-10" db="EMBL/GenBank/DDBJ databases">
        <authorList>
            <person name="Dong K."/>
        </authorList>
    </citation>
    <scope>NUCLEOTIDE SEQUENCE [LARGE SCALE GENOMIC DNA]</scope>
    <source>
        <strain evidence="2 3">DSM 28960</strain>
    </source>
</reference>
<sequence length="281" mass="29634">MRKRLKFNPSPRFIKRFALVVGLFVLVLAARPLISRVILHAGQESTFLSVTKDGKTLTKDSVLTDDAETITLTSDANRLVKLPASADYAIGIIQDQNGKETGLPITAKTDFDQSQLLTALGITTTGSTAPPASSTSSSTTQSSSSLLTSSTAIAVAQTDTKQPTDTYLELVKGSPLTLVVHHTSKTAVAVVASDVTQNLTQTLFQMAAPSDESSSSESTETIDGKKVLTVTTATADEATKAITDPNSYRADDSLLKPVYVPDASAKKEIQAQSTQASTPKA</sequence>
<comment type="caution">
    <text evidence="2">The sequence shown here is derived from an EMBL/GenBank/DDBJ whole genome shotgun (WGS) entry which is preliminary data.</text>
</comment>
<proteinExistence type="predicted"/>
<keyword evidence="3" id="KW-1185">Reference proteome</keyword>
<name>A0A7X1ZCC2_9LACT</name>
<accession>A0A7X1ZCC2</accession>
<feature type="non-terminal residue" evidence="2">
    <location>
        <position position="281"/>
    </location>
</feature>